<evidence type="ECO:0000256" key="1">
    <source>
        <dbReference type="SAM" id="Phobius"/>
    </source>
</evidence>
<evidence type="ECO:0000259" key="2">
    <source>
        <dbReference type="Pfam" id="PF02517"/>
    </source>
</evidence>
<feature type="transmembrane region" description="Helical" evidence="1">
    <location>
        <begin position="179"/>
        <end position="200"/>
    </location>
</feature>
<name>A0ABT0Z488_9FLAO</name>
<feature type="transmembrane region" description="Helical" evidence="1">
    <location>
        <begin position="91"/>
        <end position="108"/>
    </location>
</feature>
<proteinExistence type="predicted"/>
<keyword evidence="1" id="KW-0472">Membrane</keyword>
<feature type="transmembrane region" description="Helical" evidence="1">
    <location>
        <begin position="206"/>
        <end position="228"/>
    </location>
</feature>
<feature type="transmembrane region" description="Helical" evidence="1">
    <location>
        <begin position="115"/>
        <end position="132"/>
    </location>
</feature>
<reference evidence="3" key="1">
    <citation type="submission" date="2022-06" db="EMBL/GenBank/DDBJ databases">
        <title>Gramella sediminis sp. nov., isolated from deep-sea sediment of the Indian Ocean.</title>
        <authorList>
            <person name="Yang L."/>
        </authorList>
    </citation>
    <scope>NUCLEOTIDE SEQUENCE</scope>
    <source>
        <strain evidence="3">HMD3159</strain>
    </source>
</reference>
<protein>
    <submittedName>
        <fullName evidence="3">CPBP family glutamic-type intramembrane protease</fullName>
        <ecNumber evidence="3">3.4.-.-</ecNumber>
    </submittedName>
</protein>
<feature type="transmembrane region" description="Helical" evidence="1">
    <location>
        <begin position="152"/>
        <end position="172"/>
    </location>
</feature>
<dbReference type="EMBL" id="JAMSCK010000005">
    <property type="protein sequence ID" value="MCM8570557.1"/>
    <property type="molecule type" value="Genomic_DNA"/>
</dbReference>
<gene>
    <name evidence="3" type="ORF">NE848_14270</name>
</gene>
<dbReference type="GO" id="GO:0006508">
    <property type="term" value="P:proteolysis"/>
    <property type="evidence" value="ECO:0007669"/>
    <property type="project" value="UniProtKB-KW"/>
</dbReference>
<feature type="transmembrane region" description="Helical" evidence="1">
    <location>
        <begin position="20"/>
        <end position="44"/>
    </location>
</feature>
<dbReference type="EC" id="3.4.-.-" evidence="3"/>
<dbReference type="GO" id="GO:0008233">
    <property type="term" value="F:peptidase activity"/>
    <property type="evidence" value="ECO:0007669"/>
    <property type="project" value="UniProtKB-KW"/>
</dbReference>
<keyword evidence="3" id="KW-0378">Hydrolase</keyword>
<sequence length="231" mass="27246">MKNLTPYGNWDKVKNLLRNFTLMIACYFLFFMLLRVIDIFVFGLDFNKYEQIEIFETLKEQPWKFVFLAVIAAPVIEESIFRSLIKPSVNSLKLFLCAVFYMIGIALMPEEGHWALRYSLLFGIIILAYYAISELIPPRIFLKVSSWLNKYYLLIWILGAIVFGFVHIFNYVETFQMDLVLFMMIFPRIIAGFFFGKIKIENQGMIWPILMHSMNNSIVLIFLLPYALSQY</sequence>
<keyword evidence="3" id="KW-0645">Protease</keyword>
<keyword evidence="1" id="KW-1133">Transmembrane helix</keyword>
<feature type="domain" description="CAAX prenyl protease 2/Lysostaphin resistance protein A-like" evidence="2">
    <location>
        <begin position="62"/>
        <end position="217"/>
    </location>
</feature>
<accession>A0ABT0Z488</accession>
<keyword evidence="1" id="KW-0812">Transmembrane</keyword>
<organism evidence="3 4">
    <name type="scientific">Gramella jeungdoensis</name>
    <dbReference type="NCBI Taxonomy" id="708091"/>
    <lineage>
        <taxon>Bacteria</taxon>
        <taxon>Pseudomonadati</taxon>
        <taxon>Bacteroidota</taxon>
        <taxon>Flavobacteriia</taxon>
        <taxon>Flavobacteriales</taxon>
        <taxon>Flavobacteriaceae</taxon>
        <taxon>Christiangramia</taxon>
    </lineage>
</organism>
<keyword evidence="4" id="KW-1185">Reference proteome</keyword>
<evidence type="ECO:0000313" key="3">
    <source>
        <dbReference type="EMBL" id="MCM8570557.1"/>
    </source>
</evidence>
<evidence type="ECO:0000313" key="4">
    <source>
        <dbReference type="Proteomes" id="UP001155077"/>
    </source>
</evidence>
<dbReference type="Proteomes" id="UP001155077">
    <property type="component" value="Unassembled WGS sequence"/>
</dbReference>
<dbReference type="Pfam" id="PF02517">
    <property type="entry name" value="Rce1-like"/>
    <property type="match status" value="1"/>
</dbReference>
<dbReference type="RefSeq" id="WP_252114800.1">
    <property type="nucleotide sequence ID" value="NZ_JAMSCK010000005.1"/>
</dbReference>
<dbReference type="InterPro" id="IPR003675">
    <property type="entry name" value="Rce1/LyrA-like_dom"/>
</dbReference>
<comment type="caution">
    <text evidence="3">The sequence shown here is derived from an EMBL/GenBank/DDBJ whole genome shotgun (WGS) entry which is preliminary data.</text>
</comment>